<dbReference type="OrthoDB" id="9813426at2"/>
<dbReference type="HOGENOM" id="CLU_044208_1_1_0"/>
<feature type="transmembrane region" description="Helical" evidence="6">
    <location>
        <begin position="12"/>
        <end position="30"/>
    </location>
</feature>
<feature type="transmembrane region" description="Helical" evidence="6">
    <location>
        <begin position="172"/>
        <end position="193"/>
    </location>
</feature>
<proteinExistence type="predicted"/>
<feature type="transmembrane region" description="Helical" evidence="6">
    <location>
        <begin position="50"/>
        <end position="71"/>
    </location>
</feature>
<dbReference type="Proteomes" id="UP000008635">
    <property type="component" value="Chromosome"/>
</dbReference>
<name>E8U4W7_DEIML</name>
<comment type="subcellular location">
    <subcellularLocation>
        <location evidence="1">Cell membrane</location>
        <topology evidence="1">Multi-pass membrane protein</topology>
    </subcellularLocation>
</comment>
<dbReference type="GO" id="GO:0005886">
    <property type="term" value="C:plasma membrane"/>
    <property type="evidence" value="ECO:0007669"/>
    <property type="project" value="UniProtKB-SubCell"/>
</dbReference>
<dbReference type="Pfam" id="PF09335">
    <property type="entry name" value="VTT_dom"/>
    <property type="match status" value="1"/>
</dbReference>
<gene>
    <name evidence="8" type="ordered locus">Deima_0446</name>
</gene>
<evidence type="ECO:0000256" key="2">
    <source>
        <dbReference type="ARBA" id="ARBA00022475"/>
    </source>
</evidence>
<dbReference type="InterPro" id="IPR051311">
    <property type="entry name" value="DedA_domain"/>
</dbReference>
<dbReference type="PANTHER" id="PTHR42709">
    <property type="entry name" value="ALKALINE PHOSPHATASE LIKE PROTEIN"/>
    <property type="match status" value="1"/>
</dbReference>
<evidence type="ECO:0000256" key="6">
    <source>
        <dbReference type="SAM" id="Phobius"/>
    </source>
</evidence>
<dbReference type="PANTHER" id="PTHR42709:SF6">
    <property type="entry name" value="UNDECAPRENYL PHOSPHATE TRANSPORTER A"/>
    <property type="match status" value="1"/>
</dbReference>
<evidence type="ECO:0000256" key="3">
    <source>
        <dbReference type="ARBA" id="ARBA00022692"/>
    </source>
</evidence>
<accession>E8U4W7</accession>
<evidence type="ECO:0000313" key="8">
    <source>
        <dbReference type="EMBL" id="ADV66106.1"/>
    </source>
</evidence>
<evidence type="ECO:0000256" key="1">
    <source>
        <dbReference type="ARBA" id="ARBA00004651"/>
    </source>
</evidence>
<sequence length="219" mass="24069">MLEWIQNLMQHLGYGGIFLLMVLENVFPPVPAEVIMPAAGFAAARGELHLLLAIVAGTAGSVVGTLPLYFLGRLVGEVRLAAWADRYGRWLTLSSRDIQQADDWFDRHGHKAVLFGRLLPGIRSLLSIPAGLSEMPLGKFLLYTALGSGLWTTVNAGGGYLLGENFERVQHLIGPIGSVVVVALVVWAGVWFARRLQERRAPLSQKPPSRPRQRSRKAR</sequence>
<keyword evidence="2" id="KW-1003">Cell membrane</keyword>
<reference evidence="8 9" key="1">
    <citation type="journal article" date="2011" name="Stand. Genomic Sci.">
        <title>Complete genome sequence of Deinococcus maricopensis type strain (LB-34).</title>
        <authorList>
            <person name="Pukall R."/>
            <person name="Zeytun A."/>
            <person name="Lucas S."/>
            <person name="Lapidus A."/>
            <person name="Hammon N."/>
            <person name="Deshpande S."/>
            <person name="Nolan M."/>
            <person name="Cheng J.F."/>
            <person name="Pitluck S."/>
            <person name="Liolios K."/>
            <person name="Pagani I."/>
            <person name="Mikhailova N."/>
            <person name="Ivanova N."/>
            <person name="Mavromatis K."/>
            <person name="Pati A."/>
            <person name="Tapia R."/>
            <person name="Han C."/>
            <person name="Goodwin L."/>
            <person name="Chen A."/>
            <person name="Palaniappan K."/>
            <person name="Land M."/>
            <person name="Hauser L."/>
            <person name="Chang Y.J."/>
            <person name="Jeffries C.D."/>
            <person name="Brambilla E.M."/>
            <person name="Rohde M."/>
            <person name="Goker M."/>
            <person name="Detter J.C."/>
            <person name="Woyke T."/>
            <person name="Bristow J."/>
            <person name="Eisen J.A."/>
            <person name="Markowitz V."/>
            <person name="Hugenholtz P."/>
            <person name="Kyrpides N.C."/>
            <person name="Klenk H.P."/>
        </authorList>
    </citation>
    <scope>NUCLEOTIDE SEQUENCE [LARGE SCALE GENOMIC DNA]</scope>
    <source>
        <strain evidence="9">DSM 21211 / LMG 22137 / NRRL B-23946 / LB-34</strain>
    </source>
</reference>
<keyword evidence="5 6" id="KW-0472">Membrane</keyword>
<dbReference type="EMBL" id="CP002454">
    <property type="protein sequence ID" value="ADV66106.1"/>
    <property type="molecule type" value="Genomic_DNA"/>
</dbReference>
<organism evidence="8 9">
    <name type="scientific">Deinococcus maricopensis (strain DSM 21211 / LMG 22137 / NRRL B-23946 / LB-34)</name>
    <dbReference type="NCBI Taxonomy" id="709986"/>
    <lineage>
        <taxon>Bacteria</taxon>
        <taxon>Thermotogati</taxon>
        <taxon>Deinococcota</taxon>
        <taxon>Deinococci</taxon>
        <taxon>Deinococcales</taxon>
        <taxon>Deinococcaceae</taxon>
        <taxon>Deinococcus</taxon>
    </lineage>
</organism>
<dbReference type="RefSeq" id="WP_013555611.1">
    <property type="nucleotide sequence ID" value="NC_014958.1"/>
</dbReference>
<feature type="transmembrane region" description="Helical" evidence="6">
    <location>
        <begin position="140"/>
        <end position="160"/>
    </location>
</feature>
<keyword evidence="4 6" id="KW-1133">Transmembrane helix</keyword>
<dbReference type="eggNOG" id="COG0586">
    <property type="taxonomic scope" value="Bacteria"/>
</dbReference>
<evidence type="ECO:0000259" key="7">
    <source>
        <dbReference type="Pfam" id="PF09335"/>
    </source>
</evidence>
<evidence type="ECO:0000256" key="4">
    <source>
        <dbReference type="ARBA" id="ARBA00022989"/>
    </source>
</evidence>
<reference evidence="9" key="2">
    <citation type="submission" date="2011-01" db="EMBL/GenBank/DDBJ databases">
        <title>The complete genome of Deinococcus maricopensis DSM 21211.</title>
        <authorList>
            <consortium name="US DOE Joint Genome Institute (JGI-PGF)"/>
            <person name="Lucas S."/>
            <person name="Copeland A."/>
            <person name="Lapidus A."/>
            <person name="Goodwin L."/>
            <person name="Pitluck S."/>
            <person name="Kyrpides N."/>
            <person name="Mavromatis K."/>
            <person name="Pagani I."/>
            <person name="Ivanova N."/>
            <person name="Ovchinnikova G."/>
            <person name="Zeytun A."/>
            <person name="Detter J.C."/>
            <person name="Han C."/>
            <person name="Land M."/>
            <person name="Hauser L."/>
            <person name="Markowitz V."/>
            <person name="Cheng J.-F."/>
            <person name="Hugenholtz P."/>
            <person name="Woyke T."/>
            <person name="Wu D."/>
            <person name="Pukall R."/>
            <person name="Gehrich-Schroeter G."/>
            <person name="Brambilla E."/>
            <person name="Klenk H.-P."/>
            <person name="Eisen J.A."/>
        </authorList>
    </citation>
    <scope>NUCLEOTIDE SEQUENCE [LARGE SCALE GENOMIC DNA]</scope>
    <source>
        <strain evidence="9">DSM 21211 / LMG 22137 / NRRL B-23946 / LB-34</strain>
    </source>
</reference>
<dbReference type="InterPro" id="IPR032816">
    <property type="entry name" value="VTT_dom"/>
</dbReference>
<dbReference type="KEGG" id="dmr:Deima_0446"/>
<keyword evidence="3 6" id="KW-0812">Transmembrane</keyword>
<keyword evidence="9" id="KW-1185">Reference proteome</keyword>
<evidence type="ECO:0000313" key="9">
    <source>
        <dbReference type="Proteomes" id="UP000008635"/>
    </source>
</evidence>
<dbReference type="STRING" id="709986.Deima_0446"/>
<dbReference type="AlphaFoldDB" id="E8U4W7"/>
<feature type="domain" description="VTT" evidence="7">
    <location>
        <begin position="30"/>
        <end position="160"/>
    </location>
</feature>
<evidence type="ECO:0000256" key="5">
    <source>
        <dbReference type="ARBA" id="ARBA00023136"/>
    </source>
</evidence>
<protein>
    <submittedName>
        <fullName evidence="8">SNARE associated Golgi protein-like protein</fullName>
    </submittedName>
</protein>